<dbReference type="InterPro" id="IPR050491">
    <property type="entry name" value="AmpC-like"/>
</dbReference>
<dbReference type="SUPFAM" id="SSF56601">
    <property type="entry name" value="beta-lactamase/transpeptidase-like"/>
    <property type="match status" value="1"/>
</dbReference>
<dbReference type="InterPro" id="IPR001466">
    <property type="entry name" value="Beta-lactam-related"/>
</dbReference>
<keyword evidence="3" id="KW-1185">Reference proteome</keyword>
<dbReference type="Pfam" id="PF00144">
    <property type="entry name" value="Beta-lactamase"/>
    <property type="match status" value="1"/>
</dbReference>
<dbReference type="EMBL" id="CP093313">
    <property type="protein sequence ID" value="UWZ84051.1"/>
    <property type="molecule type" value="Genomic_DNA"/>
</dbReference>
<evidence type="ECO:0000313" key="3">
    <source>
        <dbReference type="Proteomes" id="UP001059380"/>
    </source>
</evidence>
<dbReference type="PANTHER" id="PTHR46825">
    <property type="entry name" value="D-ALANYL-D-ALANINE-CARBOXYPEPTIDASE/ENDOPEPTIDASE AMPH"/>
    <property type="match status" value="1"/>
</dbReference>
<sequence length="582" mass="63204">MATQQFSRRTFLSTSAAAAAGVSFLWTPEMRAEMPAPVIVGPTDEKLDAFITAYMPMMNAPGLSLGLTDAEKALRAAGYGYANVELRQPVTTDHLFQIGSITKSFVALVLLQLRDEGKLDVQKPVLDYLPGLPIVTEFGTVTVHHLLTHTSGLPDNLGLFSADPAARLVQGFKPGEHFHYCNAGFDILGLLAEKLDGRPWRVCVAERIFKPLGMNSTRGVITTADRARAAVGYQPYWDDQVYPRQGKLAAAANMVMDDTAGCIQSTPDDMARYLRMMLNGGKGPGGRVVSEEAFKLFTTPYIKAEEFSPTSSYGYGIAVDTLDGHRILRHTGGMVSFASSIHVDMDGGVAAFASINAMQGYRPTAVTEYAVKLLRADREKKTLPAVPVIADPMDVDNAADYAGAYTAPDGSTLEFKVDGKRLLLVDGARMIPLQRAGGDAFISASPSTRAEYVFAFGRKESGKEADAKKKQPPQPVIEVSYGPEWYAGSRYDGAKEFHAPTEWAAYAGRYRSDSPWGGDAHVFVLKGKLTIDGGPLTLLGGALFRMGEEDWSPLTAEFLHLFEGKTRLARVAGMEYWRVEVG</sequence>
<dbReference type="InterPro" id="IPR012338">
    <property type="entry name" value="Beta-lactam/transpept-like"/>
</dbReference>
<proteinExistence type="predicted"/>
<dbReference type="PROSITE" id="PS51318">
    <property type="entry name" value="TAT"/>
    <property type="match status" value="1"/>
</dbReference>
<accession>A0A9J7BMY0</accession>
<protein>
    <submittedName>
        <fullName evidence="2">Beta-lactamase family protein</fullName>
    </submittedName>
</protein>
<evidence type="ECO:0000313" key="2">
    <source>
        <dbReference type="EMBL" id="UWZ84051.1"/>
    </source>
</evidence>
<feature type="domain" description="Beta-lactamase-related" evidence="1">
    <location>
        <begin position="48"/>
        <end position="372"/>
    </location>
</feature>
<evidence type="ECO:0000259" key="1">
    <source>
        <dbReference type="Pfam" id="PF00144"/>
    </source>
</evidence>
<dbReference type="RefSeq" id="WP_260793555.1">
    <property type="nucleotide sequence ID" value="NZ_CP093313.1"/>
</dbReference>
<dbReference type="KEGG" id="orp:MOP44_26270"/>
<reference evidence="2" key="1">
    <citation type="submission" date="2021-04" db="EMBL/GenBank/DDBJ databases">
        <title>Phylogenetic analysis of Acidobacteriaceae.</title>
        <authorList>
            <person name="Qiu L."/>
            <person name="Zhang Q."/>
        </authorList>
    </citation>
    <scope>NUCLEOTIDE SEQUENCE</scope>
    <source>
        <strain evidence="2">DSM 25168</strain>
    </source>
</reference>
<name>A0A9J7BMY0_9BACT</name>
<gene>
    <name evidence="2" type="ORF">MOP44_26270</name>
</gene>
<dbReference type="AlphaFoldDB" id="A0A9J7BMY0"/>
<dbReference type="InterPro" id="IPR006311">
    <property type="entry name" value="TAT_signal"/>
</dbReference>
<dbReference type="PANTHER" id="PTHR46825:SF15">
    <property type="entry name" value="BETA-LACTAMASE-RELATED DOMAIN-CONTAINING PROTEIN"/>
    <property type="match status" value="1"/>
</dbReference>
<dbReference type="Gene3D" id="3.40.710.10">
    <property type="entry name" value="DD-peptidase/beta-lactamase superfamily"/>
    <property type="match status" value="1"/>
</dbReference>
<organism evidence="2 3">
    <name type="scientific">Occallatibacter riparius</name>
    <dbReference type="NCBI Taxonomy" id="1002689"/>
    <lineage>
        <taxon>Bacteria</taxon>
        <taxon>Pseudomonadati</taxon>
        <taxon>Acidobacteriota</taxon>
        <taxon>Terriglobia</taxon>
        <taxon>Terriglobales</taxon>
        <taxon>Acidobacteriaceae</taxon>
        <taxon>Occallatibacter</taxon>
    </lineage>
</organism>
<dbReference type="Proteomes" id="UP001059380">
    <property type="component" value="Chromosome"/>
</dbReference>